<dbReference type="Gene3D" id="1.20.120.20">
    <property type="entry name" value="Apolipoprotein"/>
    <property type="match status" value="1"/>
</dbReference>
<name>A0A2I1DER3_ASPC2</name>
<reference evidence="2" key="1">
    <citation type="submission" date="2016-12" db="EMBL/GenBank/DDBJ databases">
        <title>The genomes of Aspergillus section Nigri reveals drivers in fungal speciation.</title>
        <authorList>
            <consortium name="DOE Joint Genome Institute"/>
            <person name="Vesth T.C."/>
            <person name="Nybo J."/>
            <person name="Theobald S."/>
            <person name="Brandl J."/>
            <person name="Frisvad J.C."/>
            <person name="Nielsen K.F."/>
            <person name="Lyhne E.K."/>
            <person name="Kogle M.E."/>
            <person name="Kuo A."/>
            <person name="Riley R."/>
            <person name="Clum A."/>
            <person name="Nolan M."/>
            <person name="Lipzen A."/>
            <person name="Salamov A."/>
            <person name="Henrissat B."/>
            <person name="Wiebenga A."/>
            <person name="De vries R.P."/>
            <person name="Grigoriev I.V."/>
            <person name="Mortensen U.H."/>
            <person name="Andersen M.R."/>
            <person name="Baker S.E."/>
        </authorList>
    </citation>
    <scope>NUCLEOTIDE SEQUENCE</scope>
    <source>
        <strain evidence="2">IBT 28561</strain>
    </source>
</reference>
<feature type="non-terminal residue" evidence="2">
    <location>
        <position position="133"/>
    </location>
</feature>
<comment type="caution">
    <text evidence="2">The sequence shown here is derived from an EMBL/GenBank/DDBJ whole genome shotgun (WGS) entry which is preliminary data.</text>
</comment>
<dbReference type="VEuPathDB" id="FungiDB:P168DRAFT_209061"/>
<proteinExistence type="predicted"/>
<evidence type="ECO:0000256" key="1">
    <source>
        <dbReference type="SAM" id="MobiDB-lite"/>
    </source>
</evidence>
<dbReference type="GeneID" id="36540566"/>
<sequence>PLLARATAPPTCRITTQGGGFLAARMLSSTTVRANKGPVETTKESLHKADRTISDTVLKGMDKGQGLKDQAQGKAEGLKNQASGKAEGLKSQASGKTEGLAGQAQSKAGELKNQAQGKAEELSGKVKGEASEL</sequence>
<feature type="non-terminal residue" evidence="2">
    <location>
        <position position="1"/>
    </location>
</feature>
<dbReference type="SUPFAM" id="SSF58113">
    <property type="entry name" value="Apolipoprotein A-I"/>
    <property type="match status" value="1"/>
</dbReference>
<dbReference type="OrthoDB" id="4023585at2759"/>
<feature type="compositionally biased region" description="Basic and acidic residues" evidence="1">
    <location>
        <begin position="118"/>
        <end position="133"/>
    </location>
</feature>
<evidence type="ECO:0000313" key="2">
    <source>
        <dbReference type="EMBL" id="PKY08372.1"/>
    </source>
</evidence>
<dbReference type="AlphaFoldDB" id="A0A2I1DER3"/>
<dbReference type="Proteomes" id="UP000234254">
    <property type="component" value="Unassembled WGS sequence"/>
</dbReference>
<protein>
    <submittedName>
        <fullName evidence="2">LEA domain protein</fullName>
    </submittedName>
</protein>
<dbReference type="RefSeq" id="XP_024696966.1">
    <property type="nucleotide sequence ID" value="XM_024833042.1"/>
</dbReference>
<feature type="compositionally biased region" description="Basic and acidic residues" evidence="1">
    <location>
        <begin position="41"/>
        <end position="53"/>
    </location>
</feature>
<accession>A0A2I1DER3</accession>
<feature type="region of interest" description="Disordered" evidence="1">
    <location>
        <begin position="31"/>
        <end position="133"/>
    </location>
</feature>
<dbReference type="EMBL" id="MSFM01000001">
    <property type="protein sequence ID" value="PKY08372.1"/>
    <property type="molecule type" value="Genomic_DNA"/>
</dbReference>
<gene>
    <name evidence="2" type="ORF">P168DRAFT_209061</name>
</gene>
<evidence type="ECO:0000313" key="3">
    <source>
        <dbReference type="Proteomes" id="UP000234254"/>
    </source>
</evidence>
<keyword evidence="3" id="KW-1185">Reference proteome</keyword>
<organism evidence="2 3">
    <name type="scientific">Aspergillus campestris (strain IBT 28561)</name>
    <dbReference type="NCBI Taxonomy" id="1392248"/>
    <lineage>
        <taxon>Eukaryota</taxon>
        <taxon>Fungi</taxon>
        <taxon>Dikarya</taxon>
        <taxon>Ascomycota</taxon>
        <taxon>Pezizomycotina</taxon>
        <taxon>Eurotiomycetes</taxon>
        <taxon>Eurotiomycetidae</taxon>
        <taxon>Eurotiales</taxon>
        <taxon>Aspergillaceae</taxon>
        <taxon>Aspergillus</taxon>
        <taxon>Aspergillus subgen. Circumdati</taxon>
    </lineage>
</organism>